<feature type="domain" description="Metalloenzyme" evidence="8">
    <location>
        <begin position="1"/>
        <end position="375"/>
    </location>
</feature>
<evidence type="ECO:0000313" key="9">
    <source>
        <dbReference type="EMBL" id="NVO67873.1"/>
    </source>
</evidence>
<comment type="caution">
    <text evidence="9">The sequence shown here is derived from an EMBL/GenBank/DDBJ whole genome shotgun (WGS) entry which is preliminary data.</text>
</comment>
<evidence type="ECO:0000256" key="2">
    <source>
        <dbReference type="ARBA" id="ARBA00002315"/>
    </source>
</evidence>
<dbReference type="RefSeq" id="WP_176789478.1">
    <property type="nucleotide sequence ID" value="NZ_JABXWR010000001.1"/>
</dbReference>
<dbReference type="GO" id="GO:0046872">
    <property type="term" value="F:metal ion binding"/>
    <property type="evidence" value="ECO:0007669"/>
    <property type="project" value="InterPro"/>
</dbReference>
<comment type="similarity">
    <text evidence="4">Belongs to the BPG-independent phosphoglycerate mutase family. A-PGAM subfamily.</text>
</comment>
<accession>A0A7K4HRF8</accession>
<dbReference type="NCBIfam" id="TIGR02535">
    <property type="entry name" value="hyp_Hser_kinase"/>
    <property type="match status" value="1"/>
</dbReference>
<keyword evidence="7 9" id="KW-0413">Isomerase</keyword>
<evidence type="ECO:0000256" key="4">
    <source>
        <dbReference type="ARBA" id="ARBA00005524"/>
    </source>
</evidence>
<dbReference type="PANTHER" id="PTHR31209:SF4">
    <property type="entry name" value="2,3-BISPHOSPHOGLYCERATE-INDEPENDENT PHOSPHOGLYCERATE MUTASE"/>
    <property type="match status" value="1"/>
</dbReference>
<gene>
    <name evidence="9" type="ORF">HWN36_11295</name>
</gene>
<protein>
    <recommendedName>
        <fullName evidence="5">phosphoglycerate mutase (2,3-diphosphoglycerate-independent)</fullName>
        <ecNumber evidence="5">5.4.2.12</ecNumber>
    </recommendedName>
</protein>
<dbReference type="InterPro" id="IPR023665">
    <property type="entry name" value="ApgAM_prokaryotes"/>
</dbReference>
<sequence>MKYIVVLGDGMADEPIEELGGKTPLEYADTPNMDRVAREGACGLLRTVKDVYEPGSDVANLSVLGYDPGTCYTGRGPLEAASMGIDLAPTDYAYRFNLVTVRGGVMEDFNAGHITSEEGAALIASLEGKVPGVEFHPGISYRNLMVVHGAKGSVTTPPHDIVGQETVPHLPEGPDAPLLSRCMEAATAAFADHPVNRARIAAGKLPATTIWPWSGGERPSIPAFHERWGLSGGMISAVDLLNGIARYAGMEVIHVPGATGFLDTDYAAKARCALEAIERLDFVYIHVEAPDEAGHMGSVEEKVRAIEGVDGIVGTILDHFDGTVAVLPDHPTPIRLKTHTRDPVPFAIRGRARDDTVAYSERAAANGAFGLVEGPDFLSLLFGKKPFEQKE</sequence>
<evidence type="ECO:0000256" key="7">
    <source>
        <dbReference type="ARBA" id="ARBA00023235"/>
    </source>
</evidence>
<dbReference type="Proteomes" id="UP000570823">
    <property type="component" value="Unassembled WGS sequence"/>
</dbReference>
<keyword evidence="10" id="KW-1185">Reference proteome</keyword>
<dbReference type="GO" id="GO:0004619">
    <property type="term" value="F:phosphoglycerate mutase activity"/>
    <property type="evidence" value="ECO:0007669"/>
    <property type="project" value="UniProtKB-EC"/>
</dbReference>
<dbReference type="PANTHER" id="PTHR31209">
    <property type="entry name" value="COFACTOR-INDEPENDENT PHOSPHOGLYCERATE MUTASE"/>
    <property type="match status" value="1"/>
</dbReference>
<comment type="catalytic activity">
    <reaction evidence="1">
        <text>(2R)-2-phosphoglycerate = (2R)-3-phosphoglycerate</text>
        <dbReference type="Rhea" id="RHEA:15901"/>
        <dbReference type="ChEBI" id="CHEBI:58272"/>
        <dbReference type="ChEBI" id="CHEBI:58289"/>
        <dbReference type="EC" id="5.4.2.12"/>
    </reaction>
</comment>
<dbReference type="InterPro" id="IPR017850">
    <property type="entry name" value="Alkaline_phosphatase_core_sf"/>
</dbReference>
<dbReference type="EC" id="5.4.2.12" evidence="5"/>
<evidence type="ECO:0000256" key="6">
    <source>
        <dbReference type="ARBA" id="ARBA00023152"/>
    </source>
</evidence>
<dbReference type="EMBL" id="JABXWR010000001">
    <property type="protein sequence ID" value="NVO67873.1"/>
    <property type="molecule type" value="Genomic_DNA"/>
</dbReference>
<dbReference type="NCBIfam" id="TIGR00306">
    <property type="entry name" value="apgM"/>
    <property type="match status" value="1"/>
</dbReference>
<dbReference type="NCBIfam" id="NF003242">
    <property type="entry name" value="PRK04200.1"/>
    <property type="match status" value="1"/>
</dbReference>
<dbReference type="Gene3D" id="3.40.720.10">
    <property type="entry name" value="Alkaline Phosphatase, subunit A"/>
    <property type="match status" value="2"/>
</dbReference>
<evidence type="ECO:0000313" key="10">
    <source>
        <dbReference type="Proteomes" id="UP000570823"/>
    </source>
</evidence>
<organism evidence="9 10">
    <name type="scientific">Methanofollis tationis</name>
    <dbReference type="NCBI Taxonomy" id="81417"/>
    <lineage>
        <taxon>Archaea</taxon>
        <taxon>Methanobacteriati</taxon>
        <taxon>Methanobacteriota</taxon>
        <taxon>Stenosarchaea group</taxon>
        <taxon>Methanomicrobia</taxon>
        <taxon>Methanomicrobiales</taxon>
        <taxon>Methanomicrobiaceae</taxon>
        <taxon>Methanofollis</taxon>
    </lineage>
</organism>
<dbReference type="GO" id="GO:0006096">
    <property type="term" value="P:glycolytic process"/>
    <property type="evidence" value="ECO:0007669"/>
    <property type="project" value="UniProtKB-UniPathway"/>
</dbReference>
<name>A0A7K4HRF8_9EURY</name>
<evidence type="ECO:0000259" key="8">
    <source>
        <dbReference type="Pfam" id="PF01676"/>
    </source>
</evidence>
<dbReference type="AlphaFoldDB" id="A0A7K4HRF8"/>
<evidence type="ECO:0000256" key="3">
    <source>
        <dbReference type="ARBA" id="ARBA00004798"/>
    </source>
</evidence>
<proteinExistence type="inferred from homology"/>
<dbReference type="PIRSF" id="PIRSF006392">
    <property type="entry name" value="IPGAM_arch"/>
    <property type="match status" value="1"/>
</dbReference>
<keyword evidence="6" id="KW-0324">Glycolysis</keyword>
<reference evidence="9 10" key="1">
    <citation type="submission" date="2020-06" db="EMBL/GenBank/DDBJ databases">
        <title>Methanofollis fontis sp. nov., a methanogen isolated from marine sediments near a cold seep at Four-Way Closure Ridge offshore southwestern Taiwan.</title>
        <authorList>
            <person name="Chen S.-C."/>
            <person name="Teng N.-H."/>
            <person name="Lin Y.-S."/>
            <person name="Lai M.-C."/>
            <person name="Chen H.-H."/>
            <person name="Wang C.-C."/>
        </authorList>
    </citation>
    <scope>NUCLEOTIDE SEQUENCE [LARGE SCALE GENOMIC DNA]</scope>
    <source>
        <strain evidence="9 10">DSM 2702</strain>
    </source>
</reference>
<dbReference type="InterPro" id="IPR006124">
    <property type="entry name" value="Metalloenzyme"/>
</dbReference>
<dbReference type="SUPFAM" id="SSF53649">
    <property type="entry name" value="Alkaline phosphatase-like"/>
    <property type="match status" value="1"/>
</dbReference>
<dbReference type="Pfam" id="PF01676">
    <property type="entry name" value="Metalloenzyme"/>
    <property type="match status" value="1"/>
</dbReference>
<dbReference type="CDD" id="cd16011">
    <property type="entry name" value="iPGM_like"/>
    <property type="match status" value="1"/>
</dbReference>
<evidence type="ECO:0000256" key="5">
    <source>
        <dbReference type="ARBA" id="ARBA00012026"/>
    </source>
</evidence>
<comment type="function">
    <text evidence="2">Catalyzes the interconversion of 2-phosphoglycerate and 3-phosphoglycerate.</text>
</comment>
<dbReference type="Pfam" id="PF10143">
    <property type="entry name" value="PhosphMutase"/>
    <property type="match status" value="1"/>
</dbReference>
<dbReference type="UniPathway" id="UPA00109">
    <property type="reaction ID" value="UER00186"/>
</dbReference>
<evidence type="ECO:0000256" key="1">
    <source>
        <dbReference type="ARBA" id="ARBA00000370"/>
    </source>
</evidence>
<comment type="pathway">
    <text evidence="3">Carbohydrate degradation; glycolysis; pyruvate from D-glyceraldehyde 3-phosphate: step 3/5.</text>
</comment>
<dbReference type="OrthoDB" id="52918at2157"/>
<dbReference type="InterPro" id="IPR004456">
    <property type="entry name" value="Pglycerate_mutase_ApgM"/>
</dbReference>